<dbReference type="SUPFAM" id="SSF49749">
    <property type="entry name" value="Group II dsDNA viruses VP"/>
    <property type="match status" value="2"/>
</dbReference>
<dbReference type="InterPro" id="IPR038519">
    <property type="entry name" value="MCP_C_sf"/>
</dbReference>
<evidence type="ECO:0000259" key="1">
    <source>
        <dbReference type="Pfam" id="PF04451"/>
    </source>
</evidence>
<dbReference type="InterPro" id="IPR007542">
    <property type="entry name" value="MCP_C"/>
</dbReference>
<dbReference type="InterPro" id="IPR016112">
    <property type="entry name" value="VP_dsDNA_II"/>
</dbReference>
<feature type="domain" description="Major capsid protein C-terminal" evidence="1">
    <location>
        <begin position="310"/>
        <end position="519"/>
    </location>
</feature>
<evidence type="ECO:0000259" key="2">
    <source>
        <dbReference type="Pfam" id="PF16903"/>
    </source>
</evidence>
<dbReference type="InterPro" id="IPR031654">
    <property type="entry name" value="Capsid_N"/>
</dbReference>
<organism evidence="3">
    <name type="scientific">viral metagenome</name>
    <dbReference type="NCBI Taxonomy" id="1070528"/>
    <lineage>
        <taxon>unclassified sequences</taxon>
        <taxon>metagenomes</taxon>
        <taxon>organismal metagenomes</taxon>
    </lineage>
</organism>
<dbReference type="EMBL" id="MN739541">
    <property type="protein sequence ID" value="QHT12065.1"/>
    <property type="molecule type" value="Genomic_DNA"/>
</dbReference>
<name>A0A6C0D8S1_9ZZZZ</name>
<dbReference type="Gene3D" id="2.70.9.10">
    <property type="entry name" value="Adenovirus Type 2 Hexon, domain 4"/>
    <property type="match status" value="1"/>
</dbReference>
<accession>A0A6C0D8S1</accession>
<dbReference type="Gene3D" id="2.70.9.20">
    <property type="entry name" value="Major capsid protein Vp54"/>
    <property type="match status" value="1"/>
</dbReference>
<dbReference type="GO" id="GO:0005198">
    <property type="term" value="F:structural molecule activity"/>
    <property type="evidence" value="ECO:0007669"/>
    <property type="project" value="InterPro"/>
</dbReference>
<sequence>MVASLLRVLTSGVQDGRLLPPKGQPNISMFSKAFIRAGRFTTQWVRLDFDNSPSLGNTSVLTIPRKGHLITRLYLVTTMPDIYTNQKKAELYATSNSQTFLGPHFGYTNSLGHALINETYMEIGGARVERLDGRLLEIMDEYYTPLEKQVSMNKLIKRKDNGFDYNSFNGSDTNPVVCVTPLPYWFACGDSGLALPIDAIQADLVKLYVRFNPINSLYVSSAQVNLPQTLPAGGDAYYPLSNASFYVNNLNGSPVYGLQGNPNTSIVASKIPGIQMQNTFDLGSTYVLAEYVYLDKPEANRFRLSDIKVPIVQHYPFDPVDSQNLNRINYKFSVPNPTRNLFFYLNHYDAVRYNAPFLATRDLSGYDYNSPSYVPTGTPWWPNATGLEDTQHIGTVRPAFSTRDSEPLSQIVLEYEGKLIRYGTDAPSLFRSILPSLEMRKSPWINRYYYALMFGFQHGLLPPSLVSGEANLDKMLTIELQLQLHTNTGSLNTNNVNRFFLYLYAETYNVLRIYGGRAGLLFAY</sequence>
<proteinExistence type="predicted"/>
<dbReference type="Pfam" id="PF16903">
    <property type="entry name" value="Capsid_N"/>
    <property type="match status" value="1"/>
</dbReference>
<feature type="domain" description="Major capsid protein N-terminal" evidence="2">
    <location>
        <begin position="28"/>
        <end position="248"/>
    </location>
</feature>
<protein>
    <submittedName>
        <fullName evidence="3">Uncharacterized protein</fullName>
    </submittedName>
</protein>
<dbReference type="AlphaFoldDB" id="A0A6C0D8S1"/>
<evidence type="ECO:0000313" key="3">
    <source>
        <dbReference type="EMBL" id="QHT12065.1"/>
    </source>
</evidence>
<dbReference type="Pfam" id="PF04451">
    <property type="entry name" value="Capsid_NCLDV"/>
    <property type="match status" value="1"/>
</dbReference>
<reference evidence="3" key="1">
    <citation type="journal article" date="2020" name="Nature">
        <title>Giant virus diversity and host interactions through global metagenomics.</title>
        <authorList>
            <person name="Schulz F."/>
            <person name="Roux S."/>
            <person name="Paez-Espino D."/>
            <person name="Jungbluth S."/>
            <person name="Walsh D.A."/>
            <person name="Denef V.J."/>
            <person name="McMahon K.D."/>
            <person name="Konstantinidis K.T."/>
            <person name="Eloe-Fadrosh E.A."/>
            <person name="Kyrpides N.C."/>
            <person name="Woyke T."/>
        </authorList>
    </citation>
    <scope>NUCLEOTIDE SEQUENCE</scope>
    <source>
        <strain evidence="3">GVMAG-M-3300023174-129</strain>
    </source>
</reference>